<dbReference type="PANTHER" id="PTHR42715:SF3">
    <property type="entry name" value="BETA-GLUCOSIDASE B-RELATED"/>
    <property type="match status" value="1"/>
</dbReference>
<reference evidence="12" key="2">
    <citation type="journal article" date="2023" name="IMA Fungus">
        <title>Comparative genomic study of the Penicillium genus elucidates a diverse pangenome and 15 lateral gene transfer events.</title>
        <authorList>
            <person name="Petersen C."/>
            <person name="Sorensen T."/>
            <person name="Nielsen M.R."/>
            <person name="Sondergaard T.E."/>
            <person name="Sorensen J.L."/>
            <person name="Fitzpatrick D.A."/>
            <person name="Frisvad J.C."/>
            <person name="Nielsen K.L."/>
        </authorList>
    </citation>
    <scope>NUCLEOTIDE SEQUENCE</scope>
    <source>
        <strain evidence="12">IBT 3081</strain>
    </source>
</reference>
<dbReference type="EMBL" id="JAPZBT010000002">
    <property type="protein sequence ID" value="KAJ5375773.1"/>
    <property type="molecule type" value="Genomic_DNA"/>
</dbReference>
<dbReference type="Pfam" id="PF00933">
    <property type="entry name" value="Glyco_hydro_3"/>
    <property type="match status" value="1"/>
</dbReference>
<dbReference type="RefSeq" id="XP_056581759.1">
    <property type="nucleotide sequence ID" value="XM_056725509.1"/>
</dbReference>
<keyword evidence="7" id="KW-0325">Glycoprotein</keyword>
<organism evidence="12 13">
    <name type="scientific">Penicillium concentricum</name>
    <dbReference type="NCBI Taxonomy" id="293559"/>
    <lineage>
        <taxon>Eukaryota</taxon>
        <taxon>Fungi</taxon>
        <taxon>Dikarya</taxon>
        <taxon>Ascomycota</taxon>
        <taxon>Pezizomycotina</taxon>
        <taxon>Eurotiomycetes</taxon>
        <taxon>Eurotiomycetidae</taxon>
        <taxon>Eurotiales</taxon>
        <taxon>Aspergillaceae</taxon>
        <taxon>Penicillium</taxon>
    </lineage>
</organism>
<accession>A0A9W9VB94</accession>
<dbReference type="GO" id="GO:0008422">
    <property type="term" value="F:beta-glucosidase activity"/>
    <property type="evidence" value="ECO:0007669"/>
    <property type="project" value="UniProtKB-EC"/>
</dbReference>
<sequence length="275" mass="30223">MPNLNLNDTFENVTKSIRDGGDGLRTILCHRYNYELFVHGSIPRLGIPGTRFTDGSRGVVMGSSTAFPVAMAHGATRDIDLERRIGDAIGREAKAQGANYFAGVCVNLPRHPAWGRIQETYGENPLMLGESGLALTKGVDEDVLHEVYLPHFRRIVEGGVASVMSAYNLVNGKWADQNGNLLTDILRGKWGYEGFVLSDFIFGLRDPVTSPRNGLDIEAPFIQQRALEFGQALETGQLDLADVDRSCVRSLSKELEFAARNEHSQPDTSVVFSVL</sequence>
<evidence type="ECO:0000256" key="5">
    <source>
        <dbReference type="ARBA" id="ARBA00022801"/>
    </source>
</evidence>
<comment type="pathway">
    <text evidence="2">Glycan metabolism; cellulose degradation.</text>
</comment>
<keyword evidence="9" id="KW-0326">Glycosidase</keyword>
<evidence type="ECO:0000256" key="10">
    <source>
        <dbReference type="ARBA" id="ARBA00023326"/>
    </source>
</evidence>
<dbReference type="PRINTS" id="PR00133">
    <property type="entry name" value="GLHYDRLASE3"/>
</dbReference>
<gene>
    <name evidence="12" type="ORF">N7517_007779</name>
</gene>
<reference evidence="12" key="1">
    <citation type="submission" date="2022-12" db="EMBL/GenBank/DDBJ databases">
        <authorList>
            <person name="Petersen C."/>
        </authorList>
    </citation>
    <scope>NUCLEOTIDE SEQUENCE</scope>
    <source>
        <strain evidence="12">IBT 3081</strain>
    </source>
</reference>
<evidence type="ECO:0000259" key="11">
    <source>
        <dbReference type="Pfam" id="PF00933"/>
    </source>
</evidence>
<evidence type="ECO:0000256" key="3">
    <source>
        <dbReference type="ARBA" id="ARBA00005336"/>
    </source>
</evidence>
<keyword evidence="6" id="KW-0136">Cellulose degradation</keyword>
<name>A0A9W9VB94_9EURO</name>
<protein>
    <recommendedName>
        <fullName evidence="4">beta-glucosidase</fullName>
        <ecNumber evidence="4">3.2.1.21</ecNumber>
    </recommendedName>
</protein>
<dbReference type="SUPFAM" id="SSF51445">
    <property type="entry name" value="(Trans)glycosidases"/>
    <property type="match status" value="1"/>
</dbReference>
<comment type="catalytic activity">
    <reaction evidence="1">
        <text>Hydrolysis of terminal, non-reducing beta-D-glucosyl residues with release of beta-D-glucose.</text>
        <dbReference type="EC" id="3.2.1.21"/>
    </reaction>
</comment>
<comment type="caution">
    <text evidence="12">The sequence shown here is derived from an EMBL/GenBank/DDBJ whole genome shotgun (WGS) entry which is preliminary data.</text>
</comment>
<evidence type="ECO:0000256" key="7">
    <source>
        <dbReference type="ARBA" id="ARBA00023180"/>
    </source>
</evidence>
<feature type="domain" description="Glycoside hydrolase family 3 N-terminal" evidence="11">
    <location>
        <begin position="139"/>
        <end position="201"/>
    </location>
</feature>
<dbReference type="Proteomes" id="UP001147752">
    <property type="component" value="Unassembled WGS sequence"/>
</dbReference>
<evidence type="ECO:0000256" key="1">
    <source>
        <dbReference type="ARBA" id="ARBA00000448"/>
    </source>
</evidence>
<dbReference type="PANTHER" id="PTHR42715">
    <property type="entry name" value="BETA-GLUCOSIDASE"/>
    <property type="match status" value="1"/>
</dbReference>
<keyword evidence="8" id="KW-0119">Carbohydrate metabolism</keyword>
<dbReference type="InterPro" id="IPR050288">
    <property type="entry name" value="Cellulose_deg_GH3"/>
</dbReference>
<dbReference type="Gene3D" id="3.20.20.300">
    <property type="entry name" value="Glycoside hydrolase, family 3, N-terminal domain"/>
    <property type="match status" value="2"/>
</dbReference>
<dbReference type="InterPro" id="IPR017853">
    <property type="entry name" value="GH"/>
</dbReference>
<dbReference type="OrthoDB" id="2123594at2759"/>
<dbReference type="GO" id="GO:0030245">
    <property type="term" value="P:cellulose catabolic process"/>
    <property type="evidence" value="ECO:0007669"/>
    <property type="project" value="UniProtKB-KW"/>
</dbReference>
<evidence type="ECO:0000313" key="12">
    <source>
        <dbReference type="EMBL" id="KAJ5375773.1"/>
    </source>
</evidence>
<evidence type="ECO:0000256" key="6">
    <source>
        <dbReference type="ARBA" id="ARBA00023001"/>
    </source>
</evidence>
<dbReference type="AlphaFoldDB" id="A0A9W9VB94"/>
<keyword evidence="5 12" id="KW-0378">Hydrolase</keyword>
<keyword evidence="13" id="KW-1185">Reference proteome</keyword>
<evidence type="ECO:0000313" key="13">
    <source>
        <dbReference type="Proteomes" id="UP001147752"/>
    </source>
</evidence>
<evidence type="ECO:0000256" key="4">
    <source>
        <dbReference type="ARBA" id="ARBA00012744"/>
    </source>
</evidence>
<evidence type="ECO:0000256" key="9">
    <source>
        <dbReference type="ARBA" id="ARBA00023295"/>
    </source>
</evidence>
<dbReference type="InterPro" id="IPR036962">
    <property type="entry name" value="Glyco_hydro_3_N_sf"/>
</dbReference>
<dbReference type="GeneID" id="81464692"/>
<keyword evidence="10" id="KW-0624">Polysaccharide degradation</keyword>
<evidence type="ECO:0000256" key="2">
    <source>
        <dbReference type="ARBA" id="ARBA00004987"/>
    </source>
</evidence>
<dbReference type="EC" id="3.2.1.21" evidence="4"/>
<dbReference type="InterPro" id="IPR001764">
    <property type="entry name" value="Glyco_hydro_3_N"/>
</dbReference>
<comment type="similarity">
    <text evidence="3">Belongs to the glycosyl hydrolase 3 family.</text>
</comment>
<proteinExistence type="inferred from homology"/>
<evidence type="ECO:0000256" key="8">
    <source>
        <dbReference type="ARBA" id="ARBA00023277"/>
    </source>
</evidence>